<reference evidence="1 2" key="1">
    <citation type="submission" date="2015-12" db="EMBL/GenBank/DDBJ databases">
        <authorList>
            <person name="Shamseldin A."/>
            <person name="Moawad H."/>
            <person name="Abd El-Rahim W.M."/>
            <person name="Sadowsky M.J."/>
        </authorList>
    </citation>
    <scope>NUCLEOTIDE SEQUENCE [LARGE SCALE GENOMIC DNA]</scope>
    <source>
        <strain evidence="1 2">JC234</strain>
    </source>
</reference>
<name>A0A1C1YZ52_9HYPH</name>
<dbReference type="AlphaFoldDB" id="A0A1C1YZ52"/>
<dbReference type="EMBL" id="LQZT01000004">
    <property type="protein sequence ID" value="OCW58690.1"/>
    <property type="molecule type" value="Genomic_DNA"/>
</dbReference>
<dbReference type="RefSeq" id="WP_210183497.1">
    <property type="nucleotide sequence ID" value="NZ_LQZT01000004.1"/>
</dbReference>
<protein>
    <recommendedName>
        <fullName evidence="3">NADH-ubiquinone dehydrogenase</fullName>
    </recommendedName>
</protein>
<accession>A0A1C1YZ52</accession>
<dbReference type="STRING" id="1480615.AWJ14_00190"/>
<evidence type="ECO:0000313" key="1">
    <source>
        <dbReference type="EMBL" id="OCW58690.1"/>
    </source>
</evidence>
<dbReference type="Gene3D" id="1.10.150.20">
    <property type="entry name" value="5' to 3' exonuclease, C-terminal subdomain"/>
    <property type="match status" value="1"/>
</dbReference>
<gene>
    <name evidence="1" type="ORF">AWJ14_00190</name>
</gene>
<organism evidence="1 2">
    <name type="scientific">Hoeflea olei</name>
    <dbReference type="NCBI Taxonomy" id="1480615"/>
    <lineage>
        <taxon>Bacteria</taxon>
        <taxon>Pseudomonadati</taxon>
        <taxon>Pseudomonadota</taxon>
        <taxon>Alphaproteobacteria</taxon>
        <taxon>Hyphomicrobiales</taxon>
        <taxon>Rhizobiaceae</taxon>
        <taxon>Hoeflea</taxon>
    </lineage>
</organism>
<comment type="caution">
    <text evidence="1">The sequence shown here is derived from an EMBL/GenBank/DDBJ whole genome shotgun (WGS) entry which is preliminary data.</text>
</comment>
<evidence type="ECO:0000313" key="2">
    <source>
        <dbReference type="Proteomes" id="UP000094795"/>
    </source>
</evidence>
<keyword evidence="2" id="KW-1185">Reference proteome</keyword>
<dbReference type="Proteomes" id="UP000094795">
    <property type="component" value="Unassembled WGS sequence"/>
</dbReference>
<evidence type="ECO:0008006" key="3">
    <source>
        <dbReference type="Google" id="ProtNLM"/>
    </source>
</evidence>
<proteinExistence type="predicted"/>
<sequence>MSMFSFPQDLTANEMMKSMTAMTERAMTDWGRRADFAIPPLMVYPLGAAAAATAVGFGIAGQMTGLAMGTMQGAMASQAALMGRRPDLSWIMPTLAEDLAPEDAADEPEVAVAATAKSADVVTLKAVDQPAPAKAKAKPVATKAKPVEKPAKSAAAVEKLKADAEVAAAGASETAPAPVKEGIAPALAPEDFVRPAEIDKPATPDDLKAISGIGPKLEQVLNGLGVWTYAQIAAWTPEEVAWVDDYLQFSGRVERDDWIAQADALAKGAATAG</sequence>